<dbReference type="PANTHER" id="PTHR22789">
    <property type="entry name" value="FUCULOSE PHOSPHATE ALDOLASE"/>
    <property type="match status" value="1"/>
</dbReference>
<dbReference type="PANTHER" id="PTHR22789:SF0">
    <property type="entry name" value="3-OXO-TETRONATE 4-PHOSPHATE DECARBOXYLASE-RELATED"/>
    <property type="match status" value="1"/>
</dbReference>
<dbReference type="SUPFAM" id="SSF53639">
    <property type="entry name" value="AraD/HMP-PK domain-like"/>
    <property type="match status" value="1"/>
</dbReference>
<dbReference type="Gene3D" id="3.40.225.10">
    <property type="entry name" value="Class II aldolase/adducin N-terminal domain"/>
    <property type="match status" value="1"/>
</dbReference>
<evidence type="ECO:0000313" key="4">
    <source>
        <dbReference type="EMBL" id="MBW7571518.1"/>
    </source>
</evidence>
<protein>
    <submittedName>
        <fullName evidence="4">Class II aldolase/adducin family protein</fullName>
    </submittedName>
</protein>
<dbReference type="InterPro" id="IPR036409">
    <property type="entry name" value="Aldolase_II/adducin_N_sf"/>
</dbReference>
<dbReference type="Pfam" id="PF00596">
    <property type="entry name" value="Aldolase_II"/>
    <property type="match status" value="1"/>
</dbReference>
<comment type="caution">
    <text evidence="4">The sequence shown here is derived from an EMBL/GenBank/DDBJ whole genome shotgun (WGS) entry which is preliminary data.</text>
</comment>
<reference evidence="4 5" key="1">
    <citation type="submission" date="2021-03" db="EMBL/GenBank/DDBJ databases">
        <title>Caproiciproducens sp. nov. isolated from feces of cow.</title>
        <authorList>
            <person name="Choi J.-Y."/>
        </authorList>
    </citation>
    <scope>NUCLEOTIDE SEQUENCE [LARGE SCALE GENOMIC DNA]</scope>
    <source>
        <strain evidence="4 5">AGMB10547</strain>
    </source>
</reference>
<accession>A0ABS7DJR2</accession>
<dbReference type="InterPro" id="IPR001303">
    <property type="entry name" value="Aldolase_II/adducin_N"/>
</dbReference>
<dbReference type="EMBL" id="JAGFNZ010000001">
    <property type="protein sequence ID" value="MBW7571518.1"/>
    <property type="molecule type" value="Genomic_DNA"/>
</dbReference>
<dbReference type="SMART" id="SM01007">
    <property type="entry name" value="Aldolase_II"/>
    <property type="match status" value="1"/>
</dbReference>
<gene>
    <name evidence="4" type="ORF">J5W02_01715</name>
</gene>
<evidence type="ECO:0000256" key="1">
    <source>
        <dbReference type="ARBA" id="ARBA00022723"/>
    </source>
</evidence>
<evidence type="ECO:0000259" key="3">
    <source>
        <dbReference type="SMART" id="SM01007"/>
    </source>
</evidence>
<evidence type="ECO:0000256" key="2">
    <source>
        <dbReference type="ARBA" id="ARBA00023239"/>
    </source>
</evidence>
<dbReference type="Proteomes" id="UP000719942">
    <property type="component" value="Unassembled WGS sequence"/>
</dbReference>
<name>A0ABS7DJR2_9FIRM</name>
<keyword evidence="5" id="KW-1185">Reference proteome</keyword>
<proteinExistence type="predicted"/>
<organism evidence="4 5">
    <name type="scientific">Caproiciproducens faecalis</name>
    <dbReference type="NCBI Taxonomy" id="2820301"/>
    <lineage>
        <taxon>Bacteria</taxon>
        <taxon>Bacillati</taxon>
        <taxon>Bacillota</taxon>
        <taxon>Clostridia</taxon>
        <taxon>Eubacteriales</taxon>
        <taxon>Acutalibacteraceae</taxon>
        <taxon>Caproiciproducens</taxon>
    </lineage>
</organism>
<dbReference type="InterPro" id="IPR050197">
    <property type="entry name" value="Aldolase_class_II_sugar_metab"/>
</dbReference>
<feature type="domain" description="Class II aldolase/adducin N-terminal" evidence="3">
    <location>
        <begin position="11"/>
        <end position="189"/>
    </location>
</feature>
<keyword evidence="2" id="KW-0456">Lyase</keyword>
<keyword evidence="1" id="KW-0479">Metal-binding</keyword>
<sequence>MNKEECELAVSDALWIAHTLFNRNKATGSTANLSFRAGEYIYVSGTGTCFGRLKKEEFAIMDLQGNHLGGVKPSKEYPLHLLFYQKNKDIGAVLHTHSFYSTLWSCYCEEKEGSAIPQYTPYLEMKLGPVGLIPYAPPGSQELFDVFAKNLNDRRGYLLRNHGPVVGDKDLLSAFYALEELEESARIAWLLRNESIGTL</sequence>
<dbReference type="RefSeq" id="WP_219963924.1">
    <property type="nucleotide sequence ID" value="NZ_JAGFNZ010000001.1"/>
</dbReference>
<evidence type="ECO:0000313" key="5">
    <source>
        <dbReference type="Proteomes" id="UP000719942"/>
    </source>
</evidence>